<dbReference type="CDD" id="cd02872">
    <property type="entry name" value="GH18_chitolectin_chitotriosidase"/>
    <property type="match status" value="1"/>
</dbReference>
<keyword evidence="5" id="KW-1015">Disulfide bond</keyword>
<dbReference type="PROSITE" id="PS50940">
    <property type="entry name" value="CHIT_BIND_II"/>
    <property type="match status" value="3"/>
</dbReference>
<dbReference type="GO" id="GO:0005576">
    <property type="term" value="C:extracellular region"/>
    <property type="evidence" value="ECO:0007669"/>
    <property type="project" value="InterPro"/>
</dbReference>
<sequence length="668" mass="73460">MMWLLALAVLATAAYAQDARKRVCYYSNWSQYRPGIGKYTPGNIDAFLCTHLIYSFAKLDNNKIAMYEWNDDQLYTQFNNLKKVNPNLKTLLAIGGWNAGSTVFSNLVADSALRKQFAVHATSFLRQWGFDGLDLDWEYPANRGGPPADKVNFISWIKDILAEFNADAAQSGRPRLLLTAAVGAGKATIDPAYDIPEMARLLDFINLMSYDLHGAWETFTGHNAPLYARADESGEQAQLNLDWAARYWVQKGCPKSKLIIGLATYGRSFRLSNQANYGMGAPTTDPAPTGPYTMEAGFLAYYEVCLMLQNGAVRHWHSEHLVPYATQGSTWVGYDDKQSFIIKLEYIREQGYGGAMIWNMDLDDFQQTCSSSDRPYPLMSLMEEVLGGYSPPSTVSPTTAPTTRPGETTTATRPPSTTVSTGAPTAAPTAGPGGDCSGVNDGYYPHPTDCSRYIRCVWGVAHVHQCAAGLLWSQQRQYCDWASNVECNTQTTQGPSTSTTQKPTTQAPTTQKPTTQAPTTQKPTTQAPTTQKTTTVKPTTGPTELPADFCANKADGIYQHPGDCIAFVNCHAGVNRVMFCATGLLFNPAINNCDWASNVDCSAKTEPRVMSFCQNKREGLYEDPHNCAKYYKCAHGRTELHTCPTGTKWSTTIGLCDWTVNVNCGSRP</sequence>
<comment type="similarity">
    <text evidence="1">Belongs to the glycosyl hydrolase 18 family. Chitinase class II subfamily.</text>
</comment>
<feature type="domain" description="GH18" evidence="11">
    <location>
        <begin position="20"/>
        <end position="389"/>
    </location>
</feature>
<dbReference type="GO" id="GO:0006032">
    <property type="term" value="P:chitin catabolic process"/>
    <property type="evidence" value="ECO:0007669"/>
    <property type="project" value="TreeGrafter"/>
</dbReference>
<evidence type="ECO:0000256" key="8">
    <source>
        <dbReference type="SAM" id="MobiDB-lite"/>
    </source>
</evidence>
<evidence type="ECO:0008006" key="14">
    <source>
        <dbReference type="Google" id="ProtNLM"/>
    </source>
</evidence>
<dbReference type="SUPFAM" id="SSF54556">
    <property type="entry name" value="Chitinase insertion domain"/>
    <property type="match status" value="1"/>
</dbReference>
<reference evidence="12" key="1">
    <citation type="journal article" date="2019" name="bioRxiv">
        <title>The Genome of the Zebra Mussel, Dreissena polymorpha: A Resource for Invasive Species Research.</title>
        <authorList>
            <person name="McCartney M.A."/>
            <person name="Auch B."/>
            <person name="Kono T."/>
            <person name="Mallez S."/>
            <person name="Zhang Y."/>
            <person name="Obille A."/>
            <person name="Becker A."/>
            <person name="Abrahante J.E."/>
            <person name="Garbe J."/>
            <person name="Badalamenti J.P."/>
            <person name="Herman A."/>
            <person name="Mangelson H."/>
            <person name="Liachko I."/>
            <person name="Sullivan S."/>
            <person name="Sone E.D."/>
            <person name="Koren S."/>
            <person name="Silverstein K.A.T."/>
            <person name="Beckman K.B."/>
            <person name="Gohl D.M."/>
        </authorList>
    </citation>
    <scope>NUCLEOTIDE SEQUENCE</scope>
    <source>
        <strain evidence="12">Duluth1</strain>
        <tissue evidence="12">Whole animal</tissue>
    </source>
</reference>
<dbReference type="InterPro" id="IPR017853">
    <property type="entry name" value="GH"/>
</dbReference>
<dbReference type="InterPro" id="IPR036508">
    <property type="entry name" value="Chitin-bd_dom_sf"/>
</dbReference>
<evidence type="ECO:0000313" key="12">
    <source>
        <dbReference type="EMBL" id="KAH3863038.1"/>
    </source>
</evidence>
<dbReference type="FunFam" id="3.20.20.80:FF:000007">
    <property type="entry name" value="Acidic mammalian chitinase"/>
    <property type="match status" value="1"/>
</dbReference>
<dbReference type="InterPro" id="IPR011583">
    <property type="entry name" value="Chitinase_II/V-like_cat"/>
</dbReference>
<dbReference type="Proteomes" id="UP000828390">
    <property type="component" value="Unassembled WGS sequence"/>
</dbReference>
<dbReference type="EMBL" id="JAIWYP010000002">
    <property type="protein sequence ID" value="KAH3863038.1"/>
    <property type="molecule type" value="Genomic_DNA"/>
</dbReference>
<dbReference type="GO" id="GO:0005975">
    <property type="term" value="P:carbohydrate metabolic process"/>
    <property type="evidence" value="ECO:0007669"/>
    <property type="project" value="InterPro"/>
</dbReference>
<evidence type="ECO:0000259" key="11">
    <source>
        <dbReference type="PROSITE" id="PS51910"/>
    </source>
</evidence>
<dbReference type="Pfam" id="PF01607">
    <property type="entry name" value="CBM_14"/>
    <property type="match status" value="3"/>
</dbReference>
<feature type="chain" id="PRO_5039109289" description="Chitinase" evidence="9">
    <location>
        <begin position="17"/>
        <end position="668"/>
    </location>
</feature>
<feature type="region of interest" description="Disordered" evidence="8">
    <location>
        <begin position="390"/>
        <end position="435"/>
    </location>
</feature>
<feature type="domain" description="Chitin-binding type-2" evidence="10">
    <location>
        <begin position="433"/>
        <end position="489"/>
    </location>
</feature>
<keyword evidence="3 9" id="KW-0732">Signal</keyword>
<evidence type="ECO:0000256" key="6">
    <source>
        <dbReference type="ARBA" id="ARBA00023295"/>
    </source>
</evidence>
<feature type="signal peptide" evidence="9">
    <location>
        <begin position="1"/>
        <end position="16"/>
    </location>
</feature>
<dbReference type="PROSITE" id="PS01095">
    <property type="entry name" value="GH18_1"/>
    <property type="match status" value="1"/>
</dbReference>
<dbReference type="Gene3D" id="3.10.50.10">
    <property type="match status" value="1"/>
</dbReference>
<evidence type="ECO:0000256" key="3">
    <source>
        <dbReference type="ARBA" id="ARBA00022729"/>
    </source>
</evidence>
<accession>A0A9D4RD28</accession>
<dbReference type="PROSITE" id="PS51910">
    <property type="entry name" value="GH18_2"/>
    <property type="match status" value="1"/>
</dbReference>
<dbReference type="PANTHER" id="PTHR11177">
    <property type="entry name" value="CHITINASE"/>
    <property type="match status" value="1"/>
</dbReference>
<feature type="domain" description="Chitin-binding type-2" evidence="10">
    <location>
        <begin position="610"/>
        <end position="666"/>
    </location>
</feature>
<proteinExistence type="inferred from homology"/>
<gene>
    <name evidence="12" type="ORF">DPMN_026014</name>
</gene>
<dbReference type="Gene3D" id="3.20.20.80">
    <property type="entry name" value="Glycosidases"/>
    <property type="match status" value="2"/>
</dbReference>
<keyword evidence="2" id="KW-0147">Chitin-binding</keyword>
<dbReference type="InterPro" id="IPR050314">
    <property type="entry name" value="Glycosyl_Hydrlase_18"/>
</dbReference>
<dbReference type="AlphaFoldDB" id="A0A9D4RD28"/>
<feature type="domain" description="Chitin-binding type-2" evidence="10">
    <location>
        <begin position="547"/>
        <end position="603"/>
    </location>
</feature>
<keyword evidence="6 7" id="KW-0326">Glycosidase</keyword>
<dbReference type="OrthoDB" id="76388at2759"/>
<dbReference type="FunFam" id="3.10.50.10:FF:000001">
    <property type="entry name" value="Chitinase 3-like 1"/>
    <property type="match status" value="1"/>
</dbReference>
<feature type="region of interest" description="Disordered" evidence="8">
    <location>
        <begin position="490"/>
        <end position="540"/>
    </location>
</feature>
<dbReference type="GO" id="GO:0004568">
    <property type="term" value="F:chitinase activity"/>
    <property type="evidence" value="ECO:0007669"/>
    <property type="project" value="UniProtKB-ARBA"/>
</dbReference>
<dbReference type="SMART" id="SM00494">
    <property type="entry name" value="ChtBD2"/>
    <property type="match status" value="3"/>
</dbReference>
<evidence type="ECO:0000256" key="9">
    <source>
        <dbReference type="SAM" id="SignalP"/>
    </source>
</evidence>
<evidence type="ECO:0000256" key="4">
    <source>
        <dbReference type="ARBA" id="ARBA00022801"/>
    </source>
</evidence>
<dbReference type="SMART" id="SM00636">
    <property type="entry name" value="Glyco_18"/>
    <property type="match status" value="1"/>
</dbReference>
<keyword evidence="4 7" id="KW-0378">Hydrolase</keyword>
<dbReference type="Gene3D" id="2.170.140.10">
    <property type="entry name" value="Chitin binding domain"/>
    <property type="match status" value="2"/>
</dbReference>
<name>A0A9D4RD28_DREPO</name>
<keyword evidence="13" id="KW-1185">Reference proteome</keyword>
<evidence type="ECO:0000256" key="7">
    <source>
        <dbReference type="RuleBase" id="RU000489"/>
    </source>
</evidence>
<reference evidence="12" key="2">
    <citation type="submission" date="2020-11" db="EMBL/GenBank/DDBJ databases">
        <authorList>
            <person name="McCartney M.A."/>
            <person name="Auch B."/>
            <person name="Kono T."/>
            <person name="Mallez S."/>
            <person name="Becker A."/>
            <person name="Gohl D.M."/>
            <person name="Silverstein K.A.T."/>
            <person name="Koren S."/>
            <person name="Bechman K.B."/>
            <person name="Herman A."/>
            <person name="Abrahante J.E."/>
            <person name="Garbe J."/>
        </authorList>
    </citation>
    <scope>NUCLEOTIDE SEQUENCE</scope>
    <source>
        <strain evidence="12">Duluth1</strain>
        <tissue evidence="12">Whole animal</tissue>
    </source>
</reference>
<evidence type="ECO:0000256" key="2">
    <source>
        <dbReference type="ARBA" id="ARBA00022669"/>
    </source>
</evidence>
<comment type="caution">
    <text evidence="12">The sequence shown here is derived from an EMBL/GenBank/DDBJ whole genome shotgun (WGS) entry which is preliminary data.</text>
</comment>
<dbReference type="SUPFAM" id="SSF57625">
    <property type="entry name" value="Invertebrate chitin-binding proteins"/>
    <property type="match status" value="3"/>
</dbReference>
<evidence type="ECO:0000256" key="1">
    <source>
        <dbReference type="ARBA" id="ARBA00009121"/>
    </source>
</evidence>
<dbReference type="InterPro" id="IPR002557">
    <property type="entry name" value="Chitin-bd_dom"/>
</dbReference>
<protein>
    <recommendedName>
        <fullName evidence="14">Chitinase</fullName>
    </recommendedName>
</protein>
<dbReference type="InterPro" id="IPR001223">
    <property type="entry name" value="Glyco_hydro18_cat"/>
</dbReference>
<evidence type="ECO:0000259" key="10">
    <source>
        <dbReference type="PROSITE" id="PS50940"/>
    </source>
</evidence>
<evidence type="ECO:0000313" key="13">
    <source>
        <dbReference type="Proteomes" id="UP000828390"/>
    </source>
</evidence>
<feature type="compositionally biased region" description="Low complexity" evidence="8">
    <location>
        <begin position="390"/>
        <end position="430"/>
    </location>
</feature>
<organism evidence="12 13">
    <name type="scientific">Dreissena polymorpha</name>
    <name type="common">Zebra mussel</name>
    <name type="synonym">Mytilus polymorpha</name>
    <dbReference type="NCBI Taxonomy" id="45954"/>
    <lineage>
        <taxon>Eukaryota</taxon>
        <taxon>Metazoa</taxon>
        <taxon>Spiralia</taxon>
        <taxon>Lophotrochozoa</taxon>
        <taxon>Mollusca</taxon>
        <taxon>Bivalvia</taxon>
        <taxon>Autobranchia</taxon>
        <taxon>Heteroconchia</taxon>
        <taxon>Euheterodonta</taxon>
        <taxon>Imparidentia</taxon>
        <taxon>Neoheterodontei</taxon>
        <taxon>Myida</taxon>
        <taxon>Dreissenoidea</taxon>
        <taxon>Dreissenidae</taxon>
        <taxon>Dreissena</taxon>
    </lineage>
</organism>
<dbReference type="InterPro" id="IPR001579">
    <property type="entry name" value="Glyco_hydro_18_chit_AS"/>
</dbReference>
<dbReference type="Pfam" id="PF00704">
    <property type="entry name" value="Glyco_hydro_18"/>
    <property type="match status" value="1"/>
</dbReference>
<dbReference type="PANTHER" id="PTHR11177:SF317">
    <property type="entry name" value="CHITINASE 12-RELATED"/>
    <property type="match status" value="1"/>
</dbReference>
<dbReference type="InterPro" id="IPR029070">
    <property type="entry name" value="Chitinase_insertion_sf"/>
</dbReference>
<dbReference type="SUPFAM" id="SSF51445">
    <property type="entry name" value="(Trans)glycosidases"/>
    <property type="match status" value="1"/>
</dbReference>
<dbReference type="GO" id="GO:0008061">
    <property type="term" value="F:chitin binding"/>
    <property type="evidence" value="ECO:0007669"/>
    <property type="project" value="UniProtKB-KW"/>
</dbReference>
<evidence type="ECO:0000256" key="5">
    <source>
        <dbReference type="ARBA" id="ARBA00023157"/>
    </source>
</evidence>